<dbReference type="CDD" id="cd01746">
    <property type="entry name" value="GATase1_CTP_Synthase"/>
    <property type="match status" value="1"/>
</dbReference>
<feature type="binding site" evidence="11">
    <location>
        <begin position="152"/>
        <end position="154"/>
    </location>
    <ligand>
        <name>CTP</name>
        <dbReference type="ChEBI" id="CHEBI:37563"/>
        <note>allosteric inhibitor</note>
    </ligand>
</feature>
<dbReference type="UniPathway" id="UPA00159">
    <property type="reaction ID" value="UER00277"/>
</dbReference>
<feature type="binding site" evidence="11">
    <location>
        <position position="77"/>
    </location>
    <ligand>
        <name>Mg(2+)</name>
        <dbReference type="ChEBI" id="CHEBI:18420"/>
    </ligand>
</feature>
<dbReference type="SUPFAM" id="SSF52540">
    <property type="entry name" value="P-loop containing nucleoside triphosphate hydrolases"/>
    <property type="match status" value="1"/>
</dbReference>
<feature type="domain" description="Glutamine amidotransferase" evidence="12">
    <location>
        <begin position="307"/>
        <end position="515"/>
    </location>
</feature>
<dbReference type="Proteomes" id="UP000502377">
    <property type="component" value="Chromosome"/>
</dbReference>
<gene>
    <name evidence="11 14" type="primary">pyrG</name>
    <name evidence="14" type="ORF">CRECT_2395</name>
</gene>
<dbReference type="NCBIfam" id="TIGR00337">
    <property type="entry name" value="PyrG"/>
    <property type="match status" value="1"/>
</dbReference>
<feature type="active site" evidence="11">
    <location>
        <position position="538"/>
    </location>
</feature>
<feature type="binding site" evidence="11">
    <location>
        <begin position="386"/>
        <end position="389"/>
    </location>
    <ligand>
        <name>L-glutamine</name>
        <dbReference type="ChEBI" id="CHEBI:58359"/>
    </ligand>
</feature>
<dbReference type="InterPro" id="IPR027417">
    <property type="entry name" value="P-loop_NTPase"/>
</dbReference>
<feature type="binding site" evidence="11">
    <location>
        <begin position="192"/>
        <end position="197"/>
    </location>
    <ligand>
        <name>UTP</name>
        <dbReference type="ChEBI" id="CHEBI:46398"/>
    </ligand>
</feature>
<feature type="binding site" evidence="11">
    <location>
        <position position="409"/>
    </location>
    <ligand>
        <name>L-glutamine</name>
        <dbReference type="ChEBI" id="CHEBI:58359"/>
    </ligand>
</feature>
<feature type="binding site" evidence="11">
    <location>
        <position position="358"/>
    </location>
    <ligand>
        <name>L-glutamine</name>
        <dbReference type="ChEBI" id="CHEBI:58359"/>
    </ligand>
</feature>
<feature type="binding site" evidence="11">
    <location>
        <position position="228"/>
    </location>
    <ligand>
        <name>CTP</name>
        <dbReference type="ChEBI" id="CHEBI:37563"/>
        <note>allosteric inhibitor</note>
    </ligand>
</feature>
<dbReference type="PANTHER" id="PTHR11550">
    <property type="entry name" value="CTP SYNTHASE"/>
    <property type="match status" value="1"/>
</dbReference>
<evidence type="ECO:0000256" key="8">
    <source>
        <dbReference type="ARBA" id="ARBA00022962"/>
    </source>
</evidence>
<comment type="catalytic activity">
    <reaction evidence="10 11">
        <text>UTP + L-glutamine + ATP + H2O = CTP + L-glutamate + ADP + phosphate + 2 H(+)</text>
        <dbReference type="Rhea" id="RHEA:26426"/>
        <dbReference type="ChEBI" id="CHEBI:15377"/>
        <dbReference type="ChEBI" id="CHEBI:15378"/>
        <dbReference type="ChEBI" id="CHEBI:29985"/>
        <dbReference type="ChEBI" id="CHEBI:30616"/>
        <dbReference type="ChEBI" id="CHEBI:37563"/>
        <dbReference type="ChEBI" id="CHEBI:43474"/>
        <dbReference type="ChEBI" id="CHEBI:46398"/>
        <dbReference type="ChEBI" id="CHEBI:58359"/>
        <dbReference type="ChEBI" id="CHEBI:456216"/>
        <dbReference type="EC" id="6.3.4.2"/>
    </reaction>
</comment>
<evidence type="ECO:0000256" key="4">
    <source>
        <dbReference type="ARBA" id="ARBA00022723"/>
    </source>
</evidence>
<evidence type="ECO:0000256" key="9">
    <source>
        <dbReference type="ARBA" id="ARBA00022975"/>
    </source>
</evidence>
<evidence type="ECO:0000256" key="6">
    <source>
        <dbReference type="ARBA" id="ARBA00022840"/>
    </source>
</evidence>
<evidence type="ECO:0000256" key="1">
    <source>
        <dbReference type="ARBA" id="ARBA00005171"/>
    </source>
</evidence>
<feature type="binding site" evidence="11">
    <location>
        <position position="19"/>
    </location>
    <ligand>
        <name>CTP</name>
        <dbReference type="ChEBI" id="CHEBI:37563"/>
        <note>allosteric inhibitor</note>
    </ligand>
</feature>
<dbReference type="GO" id="GO:0003883">
    <property type="term" value="F:CTP synthase activity"/>
    <property type="evidence" value="ECO:0007669"/>
    <property type="project" value="UniProtKB-UniRule"/>
</dbReference>
<keyword evidence="5 11" id="KW-0547">Nucleotide-binding</keyword>
<evidence type="ECO:0000259" key="13">
    <source>
        <dbReference type="Pfam" id="PF06418"/>
    </source>
</evidence>
<dbReference type="NCBIfam" id="NF003792">
    <property type="entry name" value="PRK05380.1"/>
    <property type="match status" value="1"/>
</dbReference>
<dbReference type="CDD" id="cd03113">
    <property type="entry name" value="CTPS_N"/>
    <property type="match status" value="1"/>
</dbReference>
<dbReference type="Gene3D" id="3.40.50.880">
    <property type="match status" value="1"/>
</dbReference>
<feature type="domain" description="CTP synthase N-terminal" evidence="13">
    <location>
        <begin position="9"/>
        <end position="271"/>
    </location>
</feature>
<dbReference type="GO" id="GO:0005524">
    <property type="term" value="F:ATP binding"/>
    <property type="evidence" value="ECO:0007669"/>
    <property type="project" value="UniProtKB-KW"/>
</dbReference>
<comment type="miscellaneous">
    <text evidence="11">CTPSs have evolved a hybrid strategy for distinguishing between UTP and CTP. The overlapping regions of the product feedback inhibitory and substrate sites recognize a common feature in both compounds, the triphosphate moiety. To differentiate isosteric substrate and product pyrimidine rings, an additional pocket far from the expected kinase/ligase catalytic site, specifically recognizes the cytosine and ribose portions of the product inhibitor.</text>
</comment>
<proteinExistence type="inferred from homology"/>
<evidence type="ECO:0000256" key="2">
    <source>
        <dbReference type="ARBA" id="ARBA00007533"/>
    </source>
</evidence>
<dbReference type="GO" id="GO:0042802">
    <property type="term" value="F:identical protein binding"/>
    <property type="evidence" value="ECO:0007669"/>
    <property type="project" value="TreeGrafter"/>
</dbReference>
<evidence type="ECO:0000256" key="5">
    <source>
        <dbReference type="ARBA" id="ARBA00022741"/>
    </source>
</evidence>
<dbReference type="InterPro" id="IPR029062">
    <property type="entry name" value="Class_I_gatase-like"/>
</dbReference>
<comment type="similarity">
    <text evidence="2 11">Belongs to the CTP synthase family.</text>
</comment>
<dbReference type="KEGG" id="crx:CRECT_2395"/>
<keyword evidence="4 11" id="KW-0479">Metal-binding</keyword>
<name>A0A6G5QQU5_CAMRE</name>
<organism evidence="14 15">
    <name type="scientific">Campylobacter rectus</name>
    <name type="common">Wolinella recta</name>
    <dbReference type="NCBI Taxonomy" id="203"/>
    <lineage>
        <taxon>Bacteria</taxon>
        <taxon>Pseudomonadati</taxon>
        <taxon>Campylobacterota</taxon>
        <taxon>Epsilonproteobacteria</taxon>
        <taxon>Campylobacterales</taxon>
        <taxon>Campylobacteraceae</taxon>
        <taxon>Campylobacter</taxon>
    </lineage>
</organism>
<keyword evidence="6 11" id="KW-0067">ATP-binding</keyword>
<comment type="catalytic activity">
    <reaction evidence="11">
        <text>L-glutamine + H2O = L-glutamate + NH4(+)</text>
        <dbReference type="Rhea" id="RHEA:15889"/>
        <dbReference type="ChEBI" id="CHEBI:15377"/>
        <dbReference type="ChEBI" id="CHEBI:28938"/>
        <dbReference type="ChEBI" id="CHEBI:29985"/>
        <dbReference type="ChEBI" id="CHEBI:58359"/>
    </reaction>
</comment>
<feature type="active site" evidence="11">
    <location>
        <position position="536"/>
    </location>
</feature>
<dbReference type="PROSITE" id="PS51273">
    <property type="entry name" value="GATASE_TYPE_1"/>
    <property type="match status" value="1"/>
</dbReference>
<dbReference type="RefSeq" id="WP_002943524.1">
    <property type="nucleotide sequence ID" value="NZ_CP012543.1"/>
</dbReference>
<dbReference type="SUPFAM" id="SSF52317">
    <property type="entry name" value="Class I glutamine amidotransferase-like"/>
    <property type="match status" value="1"/>
</dbReference>
<dbReference type="GO" id="GO:0044210">
    <property type="term" value="P:'de novo' CTP biosynthetic process"/>
    <property type="evidence" value="ECO:0007669"/>
    <property type="project" value="UniProtKB-UniRule"/>
</dbReference>
<dbReference type="InterPro" id="IPR033828">
    <property type="entry name" value="GATase1_CTP_Synthase"/>
</dbReference>
<feature type="active site" description="Nucleophile; for glutamine hydrolysis" evidence="11">
    <location>
        <position position="385"/>
    </location>
</feature>
<feature type="binding site" evidence="11">
    <location>
        <position position="228"/>
    </location>
    <ligand>
        <name>UTP</name>
        <dbReference type="ChEBI" id="CHEBI:46398"/>
    </ligand>
</feature>
<feature type="binding site" evidence="11">
    <location>
        <begin position="192"/>
        <end position="197"/>
    </location>
    <ligand>
        <name>CTP</name>
        <dbReference type="ChEBI" id="CHEBI:37563"/>
        <note>allosteric inhibitor</note>
    </ligand>
</feature>
<evidence type="ECO:0000313" key="15">
    <source>
        <dbReference type="Proteomes" id="UP000502377"/>
    </source>
</evidence>
<dbReference type="AlphaFoldDB" id="A0A6G5QQU5"/>
<evidence type="ECO:0000256" key="10">
    <source>
        <dbReference type="ARBA" id="ARBA00047781"/>
    </source>
</evidence>
<feature type="binding site" evidence="11">
    <location>
        <begin position="20"/>
        <end position="25"/>
    </location>
    <ligand>
        <name>ATP</name>
        <dbReference type="ChEBI" id="CHEBI:30616"/>
    </ligand>
</feature>
<dbReference type="EC" id="6.3.4.2" evidence="11"/>
<dbReference type="PANTHER" id="PTHR11550:SF0">
    <property type="entry name" value="CTP SYNTHASE-RELATED"/>
    <property type="match status" value="1"/>
</dbReference>
<dbReference type="InterPro" id="IPR017926">
    <property type="entry name" value="GATASE"/>
</dbReference>
<dbReference type="GO" id="GO:0005829">
    <property type="term" value="C:cytosol"/>
    <property type="evidence" value="ECO:0007669"/>
    <property type="project" value="TreeGrafter"/>
</dbReference>
<evidence type="ECO:0000256" key="7">
    <source>
        <dbReference type="ARBA" id="ARBA00022842"/>
    </source>
</evidence>
<feature type="binding site" evidence="11">
    <location>
        <position position="77"/>
    </location>
    <ligand>
        <name>ATP</name>
        <dbReference type="ChEBI" id="CHEBI:30616"/>
    </ligand>
</feature>
<dbReference type="Gene3D" id="3.40.50.300">
    <property type="entry name" value="P-loop containing nucleotide triphosphate hydrolases"/>
    <property type="match status" value="1"/>
</dbReference>
<dbReference type="Pfam" id="PF06418">
    <property type="entry name" value="CTP_synth_N"/>
    <property type="match status" value="1"/>
</dbReference>
<comment type="activity regulation">
    <text evidence="11">Allosterically activated by GTP, when glutamine is the substrate; GTP has no effect on the reaction when ammonia is the substrate. The allosteric effector GTP functions by stabilizing the protein conformation that binds the tetrahedral intermediate(s) formed during glutamine hydrolysis. Inhibited by the product CTP, via allosteric rather than competitive inhibition.</text>
</comment>
<reference evidence="14 15" key="1">
    <citation type="submission" date="2016-07" db="EMBL/GenBank/DDBJ databases">
        <title>Comparative genomics of the Campylobacter concisus group.</title>
        <authorList>
            <person name="Miller W.G."/>
            <person name="Yee E."/>
            <person name="Chapman M.H."/>
            <person name="Huynh S."/>
            <person name="Bono J.L."/>
            <person name="On S.L.W."/>
            <person name="StLeger J."/>
            <person name="Foster G."/>
            <person name="Parker C.T."/>
        </authorList>
    </citation>
    <scope>NUCLEOTIDE SEQUENCE [LARGE SCALE GENOMIC DNA]</scope>
    <source>
        <strain evidence="14 15">ATCC 33238</strain>
    </source>
</reference>
<feature type="binding site" evidence="11">
    <location>
        <position position="477"/>
    </location>
    <ligand>
        <name>L-glutamine</name>
        <dbReference type="ChEBI" id="CHEBI:58359"/>
    </ligand>
</feature>
<protein>
    <recommendedName>
        <fullName evidence="11">CTP synthase</fullName>
        <ecNumber evidence="11">6.3.4.2</ecNumber>
    </recommendedName>
    <alternativeName>
        <fullName evidence="11">Cytidine 5'-triphosphate synthase</fullName>
    </alternativeName>
    <alternativeName>
        <fullName evidence="11">Cytidine triphosphate synthetase</fullName>
        <shortName evidence="11">CTP synthetase</shortName>
        <shortName evidence="11">CTPS</shortName>
    </alternativeName>
    <alternativeName>
        <fullName evidence="11">UTP--ammonia ligase</fullName>
    </alternativeName>
</protein>
<sequence length="563" mass="61718">MQKTDNQTKYIFITGGVLSSLGKGIAAASIATLLKNTGLKVSMLKADPYINVDPGTMSPLEHGEVFVTDDGAETDLDLGHYERFLDESLSQDNNFTTGRVYSSVIEKERRGDYLGKTIQVIPHIVGEIVGRIKKAGEGRDILIVEIGGTVGDIEGLPFLEAIRALRVEVGRKRAMNIHLTLVPFIKVAGELKTKPTQHSVGELRRIGISPDMIICRAEQPLNRELKDKIAASCGVERNCVIESIDSASIYQVPLAFYNQDVLTPIAEILDLGELRLDMRNWDSLVKRIIAPTKETTIAFVGKYVDLKESYKSLTESIIHAGASLDARVNLRWIDSEKIEPSNVEELLKDADGVLVAGGFGERGVSGKIEAIKYARENGVPYLGICLGMQLALIEFARNVLKLEDANSVEFEPECVNPIIYLIDSFIDAHGQTQIRTHQSPIGGTMRLGAYTCDVKPGSLLSQIYGGAKRVKERHRHRYEANPKYRAEFEANGLIVSGESDGLIEAVELSSPAVFGAKGDENGAKNAHPWFVGVQFHPEFTSRLTSPNPVVLGFIKASLENCKS</sequence>
<dbReference type="HAMAP" id="MF_01227">
    <property type="entry name" value="PyrG"/>
    <property type="match status" value="1"/>
</dbReference>
<keyword evidence="7 11" id="KW-0460">Magnesium</keyword>
<accession>A0A6G5QQU5</accession>
<evidence type="ECO:0000256" key="3">
    <source>
        <dbReference type="ARBA" id="ARBA00022598"/>
    </source>
</evidence>
<comment type="catalytic activity">
    <reaction evidence="11">
        <text>UTP + NH4(+) + ATP = CTP + ADP + phosphate + 2 H(+)</text>
        <dbReference type="Rhea" id="RHEA:16597"/>
        <dbReference type="ChEBI" id="CHEBI:15378"/>
        <dbReference type="ChEBI" id="CHEBI:28938"/>
        <dbReference type="ChEBI" id="CHEBI:30616"/>
        <dbReference type="ChEBI" id="CHEBI:37563"/>
        <dbReference type="ChEBI" id="CHEBI:43474"/>
        <dbReference type="ChEBI" id="CHEBI:46398"/>
        <dbReference type="ChEBI" id="CHEBI:456216"/>
    </reaction>
</comment>
<keyword evidence="9 11" id="KW-0665">Pyrimidine biosynthesis</keyword>
<dbReference type="GO" id="GO:0019856">
    <property type="term" value="P:pyrimidine nucleobase biosynthetic process"/>
    <property type="evidence" value="ECO:0007669"/>
    <property type="project" value="TreeGrafter"/>
</dbReference>
<comment type="caution">
    <text evidence="11">Lacks conserved residue(s) required for the propagation of feature annotation.</text>
</comment>
<comment type="subunit">
    <text evidence="11">Homotetramer.</text>
</comment>
<evidence type="ECO:0000259" key="12">
    <source>
        <dbReference type="Pfam" id="PF00117"/>
    </source>
</evidence>
<feature type="region of interest" description="Amidoligase domain" evidence="11">
    <location>
        <begin position="1"/>
        <end position="271"/>
    </location>
</feature>
<feature type="binding site" evidence="11">
    <location>
        <position position="145"/>
    </location>
    <ligand>
        <name>Mg(2+)</name>
        <dbReference type="ChEBI" id="CHEBI:18420"/>
    </ligand>
</feature>
<dbReference type="InterPro" id="IPR017456">
    <property type="entry name" value="CTP_synthase_N"/>
</dbReference>
<dbReference type="InterPro" id="IPR004468">
    <property type="entry name" value="CTP_synthase"/>
</dbReference>
<evidence type="ECO:0000313" key="14">
    <source>
        <dbReference type="EMBL" id="QCD47977.1"/>
    </source>
</evidence>
<dbReference type="GO" id="GO:0046872">
    <property type="term" value="F:metal ion binding"/>
    <property type="evidence" value="ECO:0007669"/>
    <property type="project" value="UniProtKB-KW"/>
</dbReference>
<comment type="function">
    <text evidence="11">Catalyzes the ATP-dependent amination of UTP to CTP with either L-glutamine or ammonia as the source of nitrogen. Regulates intracellular CTP levels through interactions with the four ribonucleotide triphosphates.</text>
</comment>
<keyword evidence="8 11" id="KW-0315">Glutamine amidotransferase</keyword>
<evidence type="ECO:0000256" key="11">
    <source>
        <dbReference type="HAMAP-Rule" id="MF_01227"/>
    </source>
</evidence>
<dbReference type="FunFam" id="3.40.50.300:FF:000009">
    <property type="entry name" value="CTP synthase"/>
    <property type="match status" value="1"/>
</dbReference>
<dbReference type="Pfam" id="PF00117">
    <property type="entry name" value="GATase"/>
    <property type="match status" value="1"/>
</dbReference>
<keyword evidence="3 11" id="KW-0436">Ligase</keyword>
<dbReference type="EMBL" id="CP012543">
    <property type="protein sequence ID" value="QCD47977.1"/>
    <property type="molecule type" value="Genomic_DNA"/>
</dbReference>
<feature type="binding site" evidence="11">
    <location>
        <position position="19"/>
    </location>
    <ligand>
        <name>UTP</name>
        <dbReference type="ChEBI" id="CHEBI:46398"/>
    </ligand>
</feature>
<dbReference type="GO" id="GO:0097268">
    <property type="term" value="C:cytoophidium"/>
    <property type="evidence" value="ECO:0007669"/>
    <property type="project" value="UniProtKB-ARBA"/>
</dbReference>
<comment type="pathway">
    <text evidence="1 11">Pyrimidine metabolism; CTP biosynthesis via de novo pathway; CTP from UDP: step 2/2.</text>
</comment>
<dbReference type="FunFam" id="3.40.50.880:FF:000002">
    <property type="entry name" value="CTP synthase"/>
    <property type="match status" value="1"/>
</dbReference>